<organism evidence="3 4">
    <name type="scientific">Larkinella terrae</name>
    <dbReference type="NCBI Taxonomy" id="2025311"/>
    <lineage>
        <taxon>Bacteria</taxon>
        <taxon>Pseudomonadati</taxon>
        <taxon>Bacteroidota</taxon>
        <taxon>Cytophagia</taxon>
        <taxon>Cytophagales</taxon>
        <taxon>Spirosomataceae</taxon>
        <taxon>Larkinella</taxon>
    </lineage>
</organism>
<evidence type="ECO:0000313" key="3">
    <source>
        <dbReference type="EMBL" id="MRS64892.1"/>
    </source>
</evidence>
<dbReference type="EMBL" id="WJXZ01000014">
    <property type="protein sequence ID" value="MRS64892.1"/>
    <property type="molecule type" value="Genomic_DNA"/>
</dbReference>
<keyword evidence="2" id="KW-0472">Membrane</keyword>
<feature type="region of interest" description="Disordered" evidence="1">
    <location>
        <begin position="70"/>
        <end position="100"/>
    </location>
</feature>
<dbReference type="OrthoDB" id="964202at2"/>
<keyword evidence="2" id="KW-1133">Transmembrane helix</keyword>
<evidence type="ECO:0000256" key="2">
    <source>
        <dbReference type="SAM" id="Phobius"/>
    </source>
</evidence>
<name>A0A7K0ESZ8_9BACT</name>
<dbReference type="RefSeq" id="WP_154178193.1">
    <property type="nucleotide sequence ID" value="NZ_WJXZ01000014.1"/>
</dbReference>
<evidence type="ECO:0000313" key="4">
    <source>
        <dbReference type="Proteomes" id="UP000441754"/>
    </source>
</evidence>
<gene>
    <name evidence="3" type="ORF">GJJ30_26580</name>
</gene>
<protein>
    <submittedName>
        <fullName evidence="3">Uncharacterized protein</fullName>
    </submittedName>
</protein>
<accession>A0A7K0ESZ8</accession>
<proteinExistence type="predicted"/>
<evidence type="ECO:0000256" key="1">
    <source>
        <dbReference type="SAM" id="MobiDB-lite"/>
    </source>
</evidence>
<reference evidence="3 4" key="1">
    <citation type="journal article" date="2018" name="Antonie Van Leeuwenhoek">
        <title>Larkinella terrae sp. nov., isolated from soil on Jeju Island, South Korea.</title>
        <authorList>
            <person name="Ten L.N."/>
            <person name="Jeon J."/>
            <person name="Park S.J."/>
            <person name="Park S."/>
            <person name="Lee S.Y."/>
            <person name="Kim M.K."/>
            <person name="Jung H.Y."/>
        </authorList>
    </citation>
    <scope>NUCLEOTIDE SEQUENCE [LARGE SCALE GENOMIC DNA]</scope>
    <source>
        <strain evidence="3 4">KCTC 52001</strain>
    </source>
</reference>
<comment type="caution">
    <text evidence="3">The sequence shown here is derived from an EMBL/GenBank/DDBJ whole genome shotgun (WGS) entry which is preliminary data.</text>
</comment>
<sequence>MKEHESEEEATNLNFRELFSEDETREFYQPELLLPTRRIAFWSLGASVLLAGALVASWLNEQHRAVVRPKPIPRFTKSSTQRPTRRSKTDTTLDLRQQSH</sequence>
<keyword evidence="2" id="KW-0812">Transmembrane</keyword>
<feature type="transmembrane region" description="Helical" evidence="2">
    <location>
        <begin position="39"/>
        <end position="59"/>
    </location>
</feature>
<dbReference type="Proteomes" id="UP000441754">
    <property type="component" value="Unassembled WGS sequence"/>
</dbReference>
<dbReference type="AlphaFoldDB" id="A0A7K0ESZ8"/>
<keyword evidence="4" id="KW-1185">Reference proteome</keyword>